<dbReference type="Gene3D" id="2.30.42.10">
    <property type="match status" value="1"/>
</dbReference>
<dbReference type="InterPro" id="IPR027268">
    <property type="entry name" value="Peptidase_M4/M1_CTD_sf"/>
</dbReference>
<accession>A0ABU3A4J5</accession>
<dbReference type="InterPro" id="IPR007963">
    <property type="entry name" value="Peptidase_M61_catalytic"/>
</dbReference>
<dbReference type="Gene3D" id="2.60.40.3650">
    <property type="match status" value="1"/>
</dbReference>
<evidence type="ECO:0000313" key="5">
    <source>
        <dbReference type="Proteomes" id="UP001266357"/>
    </source>
</evidence>
<feature type="domain" description="Peptidase M61 N-terminal" evidence="3">
    <location>
        <begin position="28"/>
        <end position="191"/>
    </location>
</feature>
<reference evidence="4 5" key="1">
    <citation type="submission" date="2023-09" db="EMBL/GenBank/DDBJ databases">
        <authorList>
            <person name="Rey-Velasco X."/>
        </authorList>
    </citation>
    <scope>NUCLEOTIDE SEQUENCE [LARGE SCALE GENOMIC DNA]</scope>
    <source>
        <strain evidence="4 5">W431</strain>
    </source>
</reference>
<dbReference type="PIRSF" id="PIRSF016493">
    <property type="entry name" value="Glycyl_aminpptds"/>
    <property type="match status" value="1"/>
</dbReference>
<dbReference type="Gene3D" id="1.10.390.10">
    <property type="entry name" value="Neutral Protease Domain 2"/>
    <property type="match status" value="1"/>
</dbReference>
<dbReference type="SUPFAM" id="SSF55486">
    <property type="entry name" value="Metalloproteases ('zincins'), catalytic domain"/>
    <property type="match status" value="1"/>
</dbReference>
<dbReference type="Pfam" id="PF05299">
    <property type="entry name" value="Peptidase_M61"/>
    <property type="match status" value="1"/>
</dbReference>
<dbReference type="InterPro" id="IPR036034">
    <property type="entry name" value="PDZ_sf"/>
</dbReference>
<organism evidence="4 5">
    <name type="scientific">Thalassotalea castellviae</name>
    <dbReference type="NCBI Taxonomy" id="3075612"/>
    <lineage>
        <taxon>Bacteria</taxon>
        <taxon>Pseudomonadati</taxon>
        <taxon>Pseudomonadota</taxon>
        <taxon>Gammaproteobacteria</taxon>
        <taxon>Alteromonadales</taxon>
        <taxon>Colwelliaceae</taxon>
        <taxon>Thalassotalea</taxon>
    </lineage>
</organism>
<sequence>MRKQIARCLTWSLALASHWVFADGETIYQVSFDNAVHHEAEISATFTGIEKQVLEVQMSRSSPGRYAMHEFIKNVYKVRAVNSVGQPLEITRPNPYQWHIAGHDGEVTFSYTLFGDRADGTYNQIDRTHAHLNMPATFVWATNHEDREINVEFRPFDPRWKVATQLVKGQGKYSFTAPNLQYFLDSPTELSDHQVRSWQVNSGGKTQTIKLAVHHDGIDEDLDKYTEKAKAVVEEQIKVFGELPTFDYGEYTFIACYLPHVSGDGMEHRNSTILTNSTSLDEAEYSQLGTLSHEFFHAWNVERIRPKELEPFKYIDANMTPSLWLAEGFTTYYGDLILKRTQEWDEDKYLDKVASIINQAYNMRGRLYFTPEGASQLATFTDAGVSKDRTNYHNIFFSYYSYGRAMGLALDLALRAQFPGKSLDDYMRQLWLDFGKTETPYSREDALATLVKITGDPLFADKFFAEHIYGQTKPDFTALLAPVGLKLEQKDDESAFLGKVNFNFRGEDAIVNNTILVGSPLYRAGVERGDQIVKLGRRTIRNSELWDKALAQFSPGDVTTIEYIQRGETVKKQIAFISDPSLKVTKLDVELLLDTHQSFLVDWLGEDTVEEVQEEEQASVQPLERVKN</sequence>
<feature type="domain" description="Peptidase M61 catalytic" evidence="2">
    <location>
        <begin position="288"/>
        <end position="404"/>
    </location>
</feature>
<evidence type="ECO:0000259" key="2">
    <source>
        <dbReference type="Pfam" id="PF05299"/>
    </source>
</evidence>
<dbReference type="InterPro" id="IPR024191">
    <property type="entry name" value="Peptidase_M61"/>
</dbReference>
<protein>
    <recommendedName>
        <fullName evidence="6">M61 family peptidase</fullName>
    </recommendedName>
</protein>
<evidence type="ECO:0008006" key="6">
    <source>
        <dbReference type="Google" id="ProtNLM"/>
    </source>
</evidence>
<dbReference type="Pfam" id="PF17899">
    <property type="entry name" value="Peptidase_M61_N"/>
    <property type="match status" value="1"/>
</dbReference>
<evidence type="ECO:0000256" key="1">
    <source>
        <dbReference type="SAM" id="SignalP"/>
    </source>
</evidence>
<dbReference type="SUPFAM" id="SSF50156">
    <property type="entry name" value="PDZ domain-like"/>
    <property type="match status" value="1"/>
</dbReference>
<feature type="chain" id="PRO_5046235933" description="M61 family peptidase" evidence="1">
    <location>
        <begin position="23"/>
        <end position="628"/>
    </location>
</feature>
<feature type="signal peptide" evidence="1">
    <location>
        <begin position="1"/>
        <end position="22"/>
    </location>
</feature>
<gene>
    <name evidence="4" type="ORF">RM573_09950</name>
</gene>
<comment type="caution">
    <text evidence="4">The sequence shown here is derived from an EMBL/GenBank/DDBJ whole genome shotgun (WGS) entry which is preliminary data.</text>
</comment>
<keyword evidence="5" id="KW-1185">Reference proteome</keyword>
<name>A0ABU3A4J5_9GAMM</name>
<evidence type="ECO:0000259" key="3">
    <source>
        <dbReference type="Pfam" id="PF17899"/>
    </source>
</evidence>
<evidence type="ECO:0000313" key="4">
    <source>
        <dbReference type="EMBL" id="MDT0603916.1"/>
    </source>
</evidence>
<dbReference type="EMBL" id="JAVRIF010000004">
    <property type="protein sequence ID" value="MDT0603916.1"/>
    <property type="molecule type" value="Genomic_DNA"/>
</dbReference>
<dbReference type="InterPro" id="IPR040756">
    <property type="entry name" value="Peptidase_M61_N"/>
</dbReference>
<keyword evidence="1" id="KW-0732">Signal</keyword>
<dbReference type="RefSeq" id="WP_311581097.1">
    <property type="nucleotide sequence ID" value="NZ_JAVRIF010000004.1"/>
</dbReference>
<proteinExistence type="predicted"/>
<dbReference type="Proteomes" id="UP001266357">
    <property type="component" value="Unassembled WGS sequence"/>
</dbReference>